<name>A0A4C1X6D4_EUMVA</name>
<gene>
    <name evidence="2" type="ORF">EVAR_40772_1</name>
</gene>
<sequence>MRAIRKQGGLADHGYSQPHRGHQCRPRIKIEYLIKEGIGRWKLGWSYAERSELPELSLAGRNTTAKSATAHLYSVKVSYLTAPVGPYSCCSQFGHSMAPPLLHYCFARKCRSGTSTNINRFRTPQRGCASLSQMYLFVSSALRRT</sequence>
<evidence type="ECO:0000313" key="3">
    <source>
        <dbReference type="Proteomes" id="UP000299102"/>
    </source>
</evidence>
<feature type="region of interest" description="Disordered" evidence="1">
    <location>
        <begin position="1"/>
        <end position="22"/>
    </location>
</feature>
<accession>A0A4C1X6D4</accession>
<organism evidence="2 3">
    <name type="scientific">Eumeta variegata</name>
    <name type="common">Bagworm moth</name>
    <name type="synonym">Eumeta japonica</name>
    <dbReference type="NCBI Taxonomy" id="151549"/>
    <lineage>
        <taxon>Eukaryota</taxon>
        <taxon>Metazoa</taxon>
        <taxon>Ecdysozoa</taxon>
        <taxon>Arthropoda</taxon>
        <taxon>Hexapoda</taxon>
        <taxon>Insecta</taxon>
        <taxon>Pterygota</taxon>
        <taxon>Neoptera</taxon>
        <taxon>Endopterygota</taxon>
        <taxon>Lepidoptera</taxon>
        <taxon>Glossata</taxon>
        <taxon>Ditrysia</taxon>
        <taxon>Tineoidea</taxon>
        <taxon>Psychidae</taxon>
        <taxon>Oiketicinae</taxon>
        <taxon>Eumeta</taxon>
    </lineage>
</organism>
<evidence type="ECO:0000313" key="2">
    <source>
        <dbReference type="EMBL" id="GBP57914.1"/>
    </source>
</evidence>
<proteinExistence type="predicted"/>
<keyword evidence="3" id="KW-1185">Reference proteome</keyword>
<comment type="caution">
    <text evidence="2">The sequence shown here is derived from an EMBL/GenBank/DDBJ whole genome shotgun (WGS) entry which is preliminary data.</text>
</comment>
<reference evidence="2 3" key="1">
    <citation type="journal article" date="2019" name="Commun. Biol.">
        <title>The bagworm genome reveals a unique fibroin gene that provides high tensile strength.</title>
        <authorList>
            <person name="Kono N."/>
            <person name="Nakamura H."/>
            <person name="Ohtoshi R."/>
            <person name="Tomita M."/>
            <person name="Numata K."/>
            <person name="Arakawa K."/>
        </authorList>
    </citation>
    <scope>NUCLEOTIDE SEQUENCE [LARGE SCALE GENOMIC DNA]</scope>
</reference>
<dbReference type="AlphaFoldDB" id="A0A4C1X6D4"/>
<evidence type="ECO:0000256" key="1">
    <source>
        <dbReference type="SAM" id="MobiDB-lite"/>
    </source>
</evidence>
<protein>
    <submittedName>
        <fullName evidence="2">Uncharacterized protein</fullName>
    </submittedName>
</protein>
<dbReference type="EMBL" id="BGZK01000723">
    <property type="protein sequence ID" value="GBP57914.1"/>
    <property type="molecule type" value="Genomic_DNA"/>
</dbReference>
<dbReference type="Proteomes" id="UP000299102">
    <property type="component" value="Unassembled WGS sequence"/>
</dbReference>